<evidence type="ECO:0000313" key="1">
    <source>
        <dbReference type="EMBL" id="MBB5340376.1"/>
    </source>
</evidence>
<protein>
    <submittedName>
        <fullName evidence="1">Uncharacterized protein</fullName>
    </submittedName>
</protein>
<dbReference type="EMBL" id="JACHEA010000001">
    <property type="protein sequence ID" value="MBB5340376.1"/>
    <property type="molecule type" value="Genomic_DNA"/>
</dbReference>
<proteinExistence type="predicted"/>
<comment type="caution">
    <text evidence="1">The sequence shown here is derived from an EMBL/GenBank/DDBJ whole genome shotgun (WGS) entry which is preliminary data.</text>
</comment>
<name>A0ACC5P0X1_9BACT</name>
<accession>A0ACC5P0X1</accession>
<dbReference type="Proteomes" id="UP000569005">
    <property type="component" value="Unassembled WGS sequence"/>
</dbReference>
<sequence length="884" mass="97346">MLLFAAGLMGLGPVALAASSTLPQSVTLSAGWQLQDAVKVTQAGDAIASTNFKPQSWYSATVPGTVLTSLVNAGAYPEPLYGENNRPDKIPDSLARTPYWYRTVFEVPETYAGKHVWLNLEGINFSAQVWVNGTQVGTMNGAFKRGIFDISAEAKPGKKAVLAVLVSPQPHPGDPHEHTIRDGVGRNGGITAIDGPTFLSTIGWDWIPAIRDRDTGIWQKVFLSASGPVVIKDPLVTTDLPLPKTDAADVSVQARVENVTDAPQKGVLKGTFGDVTFEQSVEVAAHSSQTVTVDSKNTPAMHVANPKLWWPNGYGPQNLYKLHLTFEVAGKTSDDKDVSFGVRKFTYAVPDSENLTISVNGVRVFIRGGNWGLDEAMKRNPRERLEAQIRMHQIANMNMIRNWVGQSTSEDFYELCDKYGILVWDEFFQPNPSDGPDPDDFDTYMANVRDKILRFRNHAAIVLWCARNEGYPPKKIDDALRVLMSELEPTRLYQANSADGRGVNSHGPYHWRTPREFYVYDEAFKTEIGSVSVPTLESIHGMMPEKDWETINDDWAEHDFAKGAADGDKYPAMIADRYGKVANLADFVRKSQLANYEAFRAMYEGRNAKLFHPTTGVITWMSNPAQPSFVWQIYHHDLEPNSALFAVKKAAEPVHIQLNESNGEVQVINNLDTPLENAHAHLAIYNLDGAVKYEHNFDVTAAPSLATTLGSVAWPADLSGVHFVKLELRDAAGKLVSDNLYWRALPEHQDDLRALDSLSTIALDAKVGRGDSDGKSLITVTLHNPDKEIALMTHLQLRRKHSGERVLPVYYSDNYVSLLPNESRTITIEAATADLKGEDALVVVDGWNARVVAGTAAGVGIETNAEALVEHWPVTGLPMISAAQ</sequence>
<organism evidence="1 2">
    <name type="scientific">Tunturiibacter gelidiferens</name>
    <dbReference type="NCBI Taxonomy" id="3069689"/>
    <lineage>
        <taxon>Bacteria</taxon>
        <taxon>Pseudomonadati</taxon>
        <taxon>Acidobacteriota</taxon>
        <taxon>Terriglobia</taxon>
        <taxon>Terriglobales</taxon>
        <taxon>Acidobacteriaceae</taxon>
        <taxon>Tunturiibacter</taxon>
    </lineage>
</organism>
<evidence type="ECO:0000313" key="2">
    <source>
        <dbReference type="Proteomes" id="UP000569005"/>
    </source>
</evidence>
<gene>
    <name evidence="1" type="ORF">HDF13_002709</name>
</gene>
<reference evidence="1" key="1">
    <citation type="submission" date="2020-08" db="EMBL/GenBank/DDBJ databases">
        <title>Genomic Encyclopedia of Type Strains, Phase IV (KMG-V): Genome sequencing to study the core and pangenomes of soil and plant-associated prokaryotes.</title>
        <authorList>
            <person name="Whitman W."/>
        </authorList>
    </citation>
    <scope>NUCLEOTIDE SEQUENCE</scope>
    <source>
        <strain evidence="1">M8UP15</strain>
    </source>
</reference>
<keyword evidence="2" id="KW-1185">Reference proteome</keyword>